<dbReference type="InterPro" id="IPR050469">
    <property type="entry name" value="Diguanylate_Cyclase"/>
</dbReference>
<dbReference type="SUPFAM" id="SSF52172">
    <property type="entry name" value="CheY-like"/>
    <property type="match status" value="2"/>
</dbReference>
<protein>
    <recommendedName>
        <fullName evidence="1">diguanylate cyclase</fullName>
        <ecNumber evidence="1">2.7.7.65</ecNumber>
    </recommendedName>
</protein>
<comment type="catalytic activity">
    <reaction evidence="2">
        <text>2 GTP = 3',3'-c-di-GMP + 2 diphosphate</text>
        <dbReference type="Rhea" id="RHEA:24898"/>
        <dbReference type="ChEBI" id="CHEBI:33019"/>
        <dbReference type="ChEBI" id="CHEBI:37565"/>
        <dbReference type="ChEBI" id="CHEBI:58805"/>
        <dbReference type="EC" id="2.7.7.65"/>
    </reaction>
</comment>
<evidence type="ECO:0000259" key="5">
    <source>
        <dbReference type="PROSITE" id="PS50887"/>
    </source>
</evidence>
<dbReference type="PANTHER" id="PTHR45138">
    <property type="entry name" value="REGULATORY COMPONENTS OF SENSORY TRANSDUCTION SYSTEM"/>
    <property type="match status" value="1"/>
</dbReference>
<evidence type="ECO:0000313" key="6">
    <source>
        <dbReference type="EMBL" id="MBR0665635.1"/>
    </source>
</evidence>
<dbReference type="Gene3D" id="6.10.250.690">
    <property type="match status" value="1"/>
</dbReference>
<dbReference type="InterPro" id="IPR000160">
    <property type="entry name" value="GGDEF_dom"/>
</dbReference>
<reference evidence="7" key="1">
    <citation type="journal article" date="2021" name="Syst. Appl. Microbiol.">
        <title>Roseomonas hellenica sp. nov., isolated from roots of wild-growing Alkanna tinctoria.</title>
        <authorList>
            <person name="Rat A."/>
            <person name="Naranjo H.D."/>
            <person name="Lebbe L."/>
            <person name="Cnockaert M."/>
            <person name="Krigas N."/>
            <person name="Grigoriadou K."/>
            <person name="Maloupa E."/>
            <person name="Willems A."/>
        </authorList>
    </citation>
    <scope>NUCLEOTIDE SEQUENCE [LARGE SCALE GENOMIC DNA]</scope>
    <source>
        <strain evidence="7">LMG 31523</strain>
    </source>
</reference>
<dbReference type="PANTHER" id="PTHR45138:SF9">
    <property type="entry name" value="DIGUANYLATE CYCLASE DGCM-RELATED"/>
    <property type="match status" value="1"/>
</dbReference>
<feature type="domain" description="GGDEF" evidence="5">
    <location>
        <begin position="317"/>
        <end position="449"/>
    </location>
</feature>
<evidence type="ECO:0000259" key="4">
    <source>
        <dbReference type="PROSITE" id="PS50110"/>
    </source>
</evidence>
<feature type="domain" description="Response regulatory" evidence="4">
    <location>
        <begin position="155"/>
        <end position="271"/>
    </location>
</feature>
<feature type="domain" description="Response regulatory" evidence="4">
    <location>
        <begin position="4"/>
        <end position="120"/>
    </location>
</feature>
<organism evidence="6 7">
    <name type="scientific">Plastoroseomonas hellenica</name>
    <dbReference type="NCBI Taxonomy" id="2687306"/>
    <lineage>
        <taxon>Bacteria</taxon>
        <taxon>Pseudomonadati</taxon>
        <taxon>Pseudomonadota</taxon>
        <taxon>Alphaproteobacteria</taxon>
        <taxon>Acetobacterales</taxon>
        <taxon>Acetobacteraceae</taxon>
        <taxon>Plastoroseomonas</taxon>
    </lineage>
</organism>
<comment type="caution">
    <text evidence="6">The sequence shown here is derived from an EMBL/GenBank/DDBJ whole genome shotgun (WGS) entry which is preliminary data.</text>
</comment>
<dbReference type="InterPro" id="IPR011006">
    <property type="entry name" value="CheY-like_superfamily"/>
</dbReference>
<dbReference type="Proteomes" id="UP001196870">
    <property type="component" value="Unassembled WGS sequence"/>
</dbReference>
<comment type="caution">
    <text evidence="3">Lacks conserved residue(s) required for the propagation of feature annotation.</text>
</comment>
<evidence type="ECO:0000313" key="7">
    <source>
        <dbReference type="Proteomes" id="UP001196870"/>
    </source>
</evidence>
<dbReference type="Pfam" id="PF00072">
    <property type="entry name" value="Response_reg"/>
    <property type="match status" value="2"/>
</dbReference>
<dbReference type="CDD" id="cd01949">
    <property type="entry name" value="GGDEF"/>
    <property type="match status" value="1"/>
</dbReference>
<dbReference type="PROSITE" id="PS50887">
    <property type="entry name" value="GGDEF"/>
    <property type="match status" value="1"/>
</dbReference>
<keyword evidence="3" id="KW-0597">Phosphoprotein</keyword>
<dbReference type="NCBIfam" id="NF007135">
    <property type="entry name" value="PRK09581.1"/>
    <property type="match status" value="1"/>
</dbReference>
<dbReference type="NCBIfam" id="TIGR00254">
    <property type="entry name" value="GGDEF"/>
    <property type="match status" value="1"/>
</dbReference>
<sequence>MTARVLVVDDVAANRRLLELRLRAEFFEVATAASGEEALVLALSWVPDVVLLDVMMPVMDGFETCRRLKAHPVTLDIPVVMVTALVDTEERVRGLEAGADDFLSKPVSEAMLLSRLRALLRVKQVTDAWRLRQTTALELGLDPPALPALELHGTRALLLRSEPEEARLLAGFLEPDGLSLFPCESEEEGRRLLMGGGFDLVLLSLGSPETEGLRLASSLRARAETRDMPVLLIADPAQHEQVLRGFDLGASDHVLRPVDPNELRARVRNQIRRRRFQERLRLDLDRSLELAVTDPLTGLRNRRFVRRHLEGQLKSPAGVAALLIDVDHFKSINDQFGHAAGDIVLGEIAARMQDQIRASDIIARYGGEEFLLVLPSSSVEEVMGVAARLRRAVSDMPIRIGDQRLTVTVSIGAALALPAKTTDMVIGAADSALYRAKRNGRDRVELASESDWPAAS</sequence>
<dbReference type="InterPro" id="IPR029787">
    <property type="entry name" value="Nucleotide_cyclase"/>
</dbReference>
<dbReference type="InterPro" id="IPR001789">
    <property type="entry name" value="Sig_transdc_resp-reg_receiver"/>
</dbReference>
<dbReference type="Gene3D" id="3.40.50.2300">
    <property type="match status" value="1"/>
</dbReference>
<dbReference type="EMBL" id="JAAGBB010000016">
    <property type="protein sequence ID" value="MBR0665635.1"/>
    <property type="molecule type" value="Genomic_DNA"/>
</dbReference>
<dbReference type="InterPro" id="IPR043128">
    <property type="entry name" value="Rev_trsase/Diguanyl_cyclase"/>
</dbReference>
<keyword evidence="7" id="KW-1185">Reference proteome</keyword>
<name>A0ABS5EZB1_9PROT</name>
<dbReference type="Gene3D" id="3.30.70.270">
    <property type="match status" value="1"/>
</dbReference>
<evidence type="ECO:0000256" key="1">
    <source>
        <dbReference type="ARBA" id="ARBA00012528"/>
    </source>
</evidence>
<evidence type="ECO:0000256" key="2">
    <source>
        <dbReference type="ARBA" id="ARBA00034247"/>
    </source>
</evidence>
<feature type="modified residue" description="4-aspartylphosphate" evidence="3">
    <location>
        <position position="53"/>
    </location>
</feature>
<accession>A0ABS5EZB1</accession>
<dbReference type="SMART" id="SM00448">
    <property type="entry name" value="REC"/>
    <property type="match status" value="2"/>
</dbReference>
<dbReference type="EC" id="2.7.7.65" evidence="1"/>
<proteinExistence type="predicted"/>
<evidence type="ECO:0000256" key="3">
    <source>
        <dbReference type="PROSITE-ProRule" id="PRU00169"/>
    </source>
</evidence>
<dbReference type="SMART" id="SM00267">
    <property type="entry name" value="GGDEF"/>
    <property type="match status" value="1"/>
</dbReference>
<dbReference type="SUPFAM" id="SSF55073">
    <property type="entry name" value="Nucleotide cyclase"/>
    <property type="match status" value="1"/>
</dbReference>
<dbReference type="Pfam" id="PF00990">
    <property type="entry name" value="GGDEF"/>
    <property type="match status" value="1"/>
</dbReference>
<dbReference type="PROSITE" id="PS50110">
    <property type="entry name" value="RESPONSE_REGULATORY"/>
    <property type="match status" value="2"/>
</dbReference>
<dbReference type="RefSeq" id="WP_211853306.1">
    <property type="nucleotide sequence ID" value="NZ_JAAGBB010000016.1"/>
</dbReference>
<gene>
    <name evidence="6" type="ORF">GXW71_14845</name>
</gene>